<sequence length="570" mass="64916">MYRGCGGDTILKTSTQATLEHLEARRLEEAERNTPAQPTAILLVLCAVLFRCGDARSPQYDYDARLARRSYNRNNPRNIYANIGNPYSQERDYSRQEPSGPPVWAKNPERDIWMRNSHAVEKGDGSDRRKFARSDPDDASRKPSEMPWNFPENGFLSDDAFDVEPAFVDRPRPSTNREGRTFFLIKSLVDRIKRRICSYFSPDDLNPSRSADFKAYGNWDAQDRRQQYSSDHSYRSGIENELVELLEDLISDEGLPEALQDDPGYPYSVRTGKRNQHYFRERSHYYSEPWESFHSDPHEKSLEEFEPRHDDYLPARSFYESELGVRHLASSDDPIAPVLASPANSYDHFRRVRSIFGRDAKEHAPLHSGPGYVKSDEFARIARSEEEEEEENDSNVEWQDDEESQWGPKSGAVSHMPEVLAKTKTEEDARNEVWQPKGVYRHPHAREQLKSGSVPFKASHLERGVKEMASGMENPSRGEVRPSSTKEVSSSSFISRRPSGAEYMALQSDHLLAFFQVSGEEDLTRELVEIVTNMANWASNDIVEHKGQLSNVGSELGTKAAFVHAASGGL</sequence>
<dbReference type="EMBL" id="LR900097">
    <property type="protein sequence ID" value="CAD7244188.1"/>
    <property type="molecule type" value="Genomic_DNA"/>
</dbReference>
<gene>
    <name evidence="2" type="ORF">DSTB1V02_LOCUS4089</name>
</gene>
<feature type="region of interest" description="Disordered" evidence="1">
    <location>
        <begin position="75"/>
        <end position="149"/>
    </location>
</feature>
<organism evidence="2">
    <name type="scientific">Darwinula stevensoni</name>
    <dbReference type="NCBI Taxonomy" id="69355"/>
    <lineage>
        <taxon>Eukaryota</taxon>
        <taxon>Metazoa</taxon>
        <taxon>Ecdysozoa</taxon>
        <taxon>Arthropoda</taxon>
        <taxon>Crustacea</taxon>
        <taxon>Oligostraca</taxon>
        <taxon>Ostracoda</taxon>
        <taxon>Podocopa</taxon>
        <taxon>Podocopida</taxon>
        <taxon>Darwinulocopina</taxon>
        <taxon>Darwinuloidea</taxon>
        <taxon>Darwinulidae</taxon>
        <taxon>Darwinula</taxon>
    </lineage>
</organism>
<feature type="compositionally biased region" description="Acidic residues" evidence="1">
    <location>
        <begin position="385"/>
        <end position="404"/>
    </location>
</feature>
<dbReference type="AlphaFoldDB" id="A0A7R8XBH9"/>
<feature type="compositionally biased region" description="Basic and acidic residues" evidence="1">
    <location>
        <begin position="107"/>
        <end position="144"/>
    </location>
</feature>
<evidence type="ECO:0000256" key="1">
    <source>
        <dbReference type="SAM" id="MobiDB-lite"/>
    </source>
</evidence>
<dbReference type="EMBL" id="CAJPEV010000580">
    <property type="protein sequence ID" value="CAG0886648.1"/>
    <property type="molecule type" value="Genomic_DNA"/>
</dbReference>
<dbReference type="Proteomes" id="UP000677054">
    <property type="component" value="Unassembled WGS sequence"/>
</dbReference>
<keyword evidence="3" id="KW-1185">Reference proteome</keyword>
<evidence type="ECO:0000313" key="2">
    <source>
        <dbReference type="EMBL" id="CAD7244188.1"/>
    </source>
</evidence>
<reference evidence="2" key="1">
    <citation type="submission" date="2020-11" db="EMBL/GenBank/DDBJ databases">
        <authorList>
            <person name="Tran Van P."/>
        </authorList>
    </citation>
    <scope>NUCLEOTIDE SEQUENCE</scope>
</reference>
<protein>
    <submittedName>
        <fullName evidence="2">Uncharacterized protein</fullName>
    </submittedName>
</protein>
<proteinExistence type="predicted"/>
<accession>A0A7R8XBH9</accession>
<evidence type="ECO:0000313" key="3">
    <source>
        <dbReference type="Proteomes" id="UP000677054"/>
    </source>
</evidence>
<feature type="region of interest" description="Disordered" evidence="1">
    <location>
        <begin position="381"/>
        <end position="414"/>
    </location>
</feature>
<feature type="region of interest" description="Disordered" evidence="1">
    <location>
        <begin position="469"/>
        <end position="493"/>
    </location>
</feature>
<name>A0A7R8XBH9_9CRUS</name>